<evidence type="ECO:0000313" key="2">
    <source>
        <dbReference type="EMBL" id="GMN71517.1"/>
    </source>
</evidence>
<proteinExistence type="predicted"/>
<sequence>MRITPKEEIFTQGIREIIGDPPGSSNIISDHIEIIPQEAESSPNCLRIPGIPASSPDSLYSLLSLSISSIPLSFLPILITIAFTVLFISYSETPGATTED</sequence>
<name>A0AA88EB71_FICCA</name>
<evidence type="ECO:0000313" key="3">
    <source>
        <dbReference type="Proteomes" id="UP001187192"/>
    </source>
</evidence>
<evidence type="ECO:0000256" key="1">
    <source>
        <dbReference type="SAM" id="Phobius"/>
    </source>
</evidence>
<keyword evidence="1" id="KW-1133">Transmembrane helix</keyword>
<feature type="transmembrane region" description="Helical" evidence="1">
    <location>
        <begin position="70"/>
        <end position="90"/>
    </location>
</feature>
<gene>
    <name evidence="2" type="ORF">TIFTF001_053413</name>
</gene>
<accession>A0AA88EB71</accession>
<comment type="caution">
    <text evidence="2">The sequence shown here is derived from an EMBL/GenBank/DDBJ whole genome shotgun (WGS) entry which is preliminary data.</text>
</comment>
<protein>
    <submittedName>
        <fullName evidence="2">Uncharacterized protein</fullName>
    </submittedName>
</protein>
<keyword evidence="1" id="KW-0812">Transmembrane</keyword>
<dbReference type="EMBL" id="BTGU01012677">
    <property type="protein sequence ID" value="GMN71517.1"/>
    <property type="molecule type" value="Genomic_DNA"/>
</dbReference>
<keyword evidence="3" id="KW-1185">Reference proteome</keyword>
<keyword evidence="1" id="KW-0472">Membrane</keyword>
<reference evidence="2" key="1">
    <citation type="submission" date="2023-07" db="EMBL/GenBank/DDBJ databases">
        <title>draft genome sequence of fig (Ficus carica).</title>
        <authorList>
            <person name="Takahashi T."/>
            <person name="Nishimura K."/>
        </authorList>
    </citation>
    <scope>NUCLEOTIDE SEQUENCE</scope>
</reference>
<organism evidence="2 3">
    <name type="scientific">Ficus carica</name>
    <name type="common">Common fig</name>
    <dbReference type="NCBI Taxonomy" id="3494"/>
    <lineage>
        <taxon>Eukaryota</taxon>
        <taxon>Viridiplantae</taxon>
        <taxon>Streptophyta</taxon>
        <taxon>Embryophyta</taxon>
        <taxon>Tracheophyta</taxon>
        <taxon>Spermatophyta</taxon>
        <taxon>Magnoliopsida</taxon>
        <taxon>eudicotyledons</taxon>
        <taxon>Gunneridae</taxon>
        <taxon>Pentapetalae</taxon>
        <taxon>rosids</taxon>
        <taxon>fabids</taxon>
        <taxon>Rosales</taxon>
        <taxon>Moraceae</taxon>
        <taxon>Ficeae</taxon>
        <taxon>Ficus</taxon>
    </lineage>
</organism>
<dbReference type="AlphaFoldDB" id="A0AA88EB71"/>
<dbReference type="Proteomes" id="UP001187192">
    <property type="component" value="Unassembled WGS sequence"/>
</dbReference>